<gene>
    <name evidence="1" type="ORF">B4O85_18215</name>
</gene>
<sequence length="96" mass="10653">MIVCAMVLIMVGGLGSTRLRILRTARMRSRSAQALGVIRPMLNMMCTRMNLFGEGLAGVSRTAIVRLRHEVQFGFRRVFLAHDASTNKDMASLNSL</sequence>
<protein>
    <submittedName>
        <fullName evidence="1">Uncharacterized protein</fullName>
    </submittedName>
</protein>
<reference evidence="1 2" key="1">
    <citation type="submission" date="2017-03" db="EMBL/GenBank/DDBJ databases">
        <title>Pseudomonas azotoformans: Salt tolerant bacteria having multiple plant growth promoting attributes.</title>
        <authorList>
            <person name="Srivastava A.K."/>
            <person name="Sharma A."/>
            <person name="Srivastava A.K."/>
            <person name="Jamali H."/>
            <person name="Yadav J."/>
            <person name="Srivastava R."/>
            <person name="Kashyap P.L."/>
            <person name="Chakdar H."/>
            <person name="Saxena A.K."/>
        </authorList>
    </citation>
    <scope>NUCLEOTIDE SEQUENCE [LARGE SCALE GENOMIC DNA]</scope>
    <source>
        <strain evidence="1 2">SC 14</strain>
    </source>
</reference>
<dbReference type="Proteomes" id="UP000290481">
    <property type="component" value="Unassembled WGS sequence"/>
</dbReference>
<proteinExistence type="predicted"/>
<evidence type="ECO:0000313" key="1">
    <source>
        <dbReference type="EMBL" id="RXE51585.1"/>
    </source>
</evidence>
<accession>A0A4Q0HRF3</accession>
<name>A0A4Q0HRF3_PSEAZ</name>
<dbReference type="AlphaFoldDB" id="A0A4Q0HRF3"/>
<dbReference type="EMBL" id="MZZJ01000007">
    <property type="protein sequence ID" value="RXE51585.1"/>
    <property type="molecule type" value="Genomic_DNA"/>
</dbReference>
<evidence type="ECO:0000313" key="2">
    <source>
        <dbReference type="Proteomes" id="UP000290481"/>
    </source>
</evidence>
<comment type="caution">
    <text evidence="1">The sequence shown here is derived from an EMBL/GenBank/DDBJ whole genome shotgun (WGS) entry which is preliminary data.</text>
</comment>
<organism evidence="1 2">
    <name type="scientific">Pseudomonas azotoformans</name>
    <dbReference type="NCBI Taxonomy" id="47878"/>
    <lineage>
        <taxon>Bacteria</taxon>
        <taxon>Pseudomonadati</taxon>
        <taxon>Pseudomonadota</taxon>
        <taxon>Gammaproteobacteria</taxon>
        <taxon>Pseudomonadales</taxon>
        <taxon>Pseudomonadaceae</taxon>
        <taxon>Pseudomonas</taxon>
    </lineage>
</organism>